<sequence>MTLFGSLGKLVAGCLNEVTEMDCSSSEMEASTDDYLAIIKRSPSPAKDTCQKQVLQDWLIYNHSAGTCAGSL</sequence>
<accession>A0A8J6EBS8</accession>
<dbReference type="Proteomes" id="UP000770717">
    <property type="component" value="Unassembled WGS sequence"/>
</dbReference>
<evidence type="ECO:0000313" key="1">
    <source>
        <dbReference type="EMBL" id="KAG9461066.1"/>
    </source>
</evidence>
<comment type="caution">
    <text evidence="1">The sequence shown here is derived from an EMBL/GenBank/DDBJ whole genome shotgun (WGS) entry which is preliminary data.</text>
</comment>
<organism evidence="1 2">
    <name type="scientific">Eleutherodactylus coqui</name>
    <name type="common">Puerto Rican coqui</name>
    <dbReference type="NCBI Taxonomy" id="57060"/>
    <lineage>
        <taxon>Eukaryota</taxon>
        <taxon>Metazoa</taxon>
        <taxon>Chordata</taxon>
        <taxon>Craniata</taxon>
        <taxon>Vertebrata</taxon>
        <taxon>Euteleostomi</taxon>
        <taxon>Amphibia</taxon>
        <taxon>Batrachia</taxon>
        <taxon>Anura</taxon>
        <taxon>Neobatrachia</taxon>
        <taxon>Hyloidea</taxon>
        <taxon>Eleutherodactylidae</taxon>
        <taxon>Eleutherodactylinae</taxon>
        <taxon>Eleutherodactylus</taxon>
        <taxon>Eleutherodactylus</taxon>
    </lineage>
</organism>
<dbReference type="EMBL" id="WNTK01029905">
    <property type="protein sequence ID" value="KAG9461066.1"/>
    <property type="molecule type" value="Genomic_DNA"/>
</dbReference>
<dbReference type="AlphaFoldDB" id="A0A8J6EBS8"/>
<keyword evidence="2" id="KW-1185">Reference proteome</keyword>
<protein>
    <submittedName>
        <fullName evidence="1">Uncharacterized protein</fullName>
    </submittedName>
</protein>
<proteinExistence type="predicted"/>
<reference evidence="1" key="1">
    <citation type="thesis" date="2020" institute="ProQuest LLC" country="789 East Eisenhower Parkway, Ann Arbor, MI, USA">
        <title>Comparative Genomics and Chromosome Evolution.</title>
        <authorList>
            <person name="Mudd A.B."/>
        </authorList>
    </citation>
    <scope>NUCLEOTIDE SEQUENCE</scope>
    <source>
        <strain evidence="1">HN-11 Male</strain>
        <tissue evidence="1">Kidney and liver</tissue>
    </source>
</reference>
<evidence type="ECO:0000313" key="2">
    <source>
        <dbReference type="Proteomes" id="UP000770717"/>
    </source>
</evidence>
<gene>
    <name evidence="1" type="ORF">GDO78_018237</name>
</gene>
<name>A0A8J6EBS8_ELECQ</name>